<keyword evidence="2" id="KW-1003">Cell membrane</keyword>
<dbReference type="GO" id="GO:0005886">
    <property type="term" value="C:plasma membrane"/>
    <property type="evidence" value="ECO:0007669"/>
    <property type="project" value="UniProtKB-SubCell"/>
</dbReference>
<feature type="transmembrane region" description="Helical" evidence="6">
    <location>
        <begin position="321"/>
        <end position="344"/>
    </location>
</feature>
<evidence type="ECO:0000256" key="1">
    <source>
        <dbReference type="ARBA" id="ARBA00004651"/>
    </source>
</evidence>
<dbReference type="PANTHER" id="PTHR30250:SF26">
    <property type="entry name" value="PSMA PROTEIN"/>
    <property type="match status" value="1"/>
</dbReference>
<evidence type="ECO:0000256" key="3">
    <source>
        <dbReference type="ARBA" id="ARBA00022692"/>
    </source>
</evidence>
<dbReference type="eggNOG" id="COG2244">
    <property type="taxonomic scope" value="Bacteria"/>
</dbReference>
<feature type="transmembrane region" description="Helical" evidence="6">
    <location>
        <begin position="277"/>
        <end position="300"/>
    </location>
</feature>
<feature type="transmembrane region" description="Helical" evidence="6">
    <location>
        <begin position="58"/>
        <end position="79"/>
    </location>
</feature>
<keyword evidence="3 6" id="KW-0812">Transmembrane</keyword>
<keyword evidence="4 6" id="KW-1133">Transmembrane helix</keyword>
<dbReference type="STRING" id="111105.HR09_09175"/>
<proteinExistence type="predicted"/>
<protein>
    <submittedName>
        <fullName evidence="7">Sugar transporter</fullName>
    </submittedName>
</protein>
<evidence type="ECO:0000256" key="4">
    <source>
        <dbReference type="ARBA" id="ARBA00022989"/>
    </source>
</evidence>
<organism evidence="7 8">
    <name type="scientific">Porphyromonas gulae</name>
    <dbReference type="NCBI Taxonomy" id="111105"/>
    <lineage>
        <taxon>Bacteria</taxon>
        <taxon>Pseudomonadati</taxon>
        <taxon>Bacteroidota</taxon>
        <taxon>Bacteroidia</taxon>
        <taxon>Bacteroidales</taxon>
        <taxon>Porphyromonadaceae</taxon>
        <taxon>Porphyromonas</taxon>
    </lineage>
</organism>
<accession>A0A0A2F7S3</accession>
<evidence type="ECO:0000256" key="6">
    <source>
        <dbReference type="SAM" id="Phobius"/>
    </source>
</evidence>
<dbReference type="Proteomes" id="UP000030130">
    <property type="component" value="Unassembled WGS sequence"/>
</dbReference>
<feature type="transmembrane region" description="Helical" evidence="6">
    <location>
        <begin position="125"/>
        <end position="147"/>
    </location>
</feature>
<name>A0A0A2F7S3_9PORP</name>
<comment type="subcellular location">
    <subcellularLocation>
        <location evidence="1">Cell membrane</location>
        <topology evidence="1">Multi-pass membrane protein</topology>
    </subcellularLocation>
</comment>
<dbReference type="InterPro" id="IPR050833">
    <property type="entry name" value="Poly_Biosynth_Transport"/>
</dbReference>
<evidence type="ECO:0000313" key="8">
    <source>
        <dbReference type="Proteomes" id="UP000030130"/>
    </source>
</evidence>
<feature type="transmembrane region" description="Helical" evidence="6">
    <location>
        <begin position="20"/>
        <end position="38"/>
    </location>
</feature>
<sequence length="521" mass="59630">MKTQKQSRTDNSIQNTKVSLFYFLLILVTTFFSRKVFIDSLGTEVLGLNTTITNLLGLLNLSELGIGTAVSFALFKPLLDNNRKGITEIVSAQGWLYRNIAILIIIVGMILMFFFPWIFQKTDLPLWYAYATYIVFLTSSLLGYFVNYRQIILSADQKQYKITYITKGLTFLKLIIQILVLYYSPWSYQGWLVVEFVFAFLTAIMLEYSVRKTYPWLKTSFRIGKSVYKEHEVILTKSKQLFFHKVAGYVLNQTSPLIIYAYTTLTLVAIYGNYMLIVSGLISLLIAIFSGIIPTLGNLIAEGKRESILKVFGEYFACRMLIAGVVTYCLWIGGNSFIVLWVGAEYLLEELPFFLIVGITFASITRISDDFLSAYGLFRDIWAPITEAALNLGLSILLGLFFSLSGILSGVLISLILIVHIWKPYFLCRNGLSIPVRKYYLKYLFYCAVILLSGFTTHWLLGPADIHAGLSFTKWAIFLLKHFLLFFLFVYAITFLLDKGMKDFSQRIFHIIKNKLSYIHE</sequence>
<keyword evidence="5 6" id="KW-0472">Membrane</keyword>
<dbReference type="OrthoDB" id="8609648at2"/>
<dbReference type="EMBL" id="JRAI01000018">
    <property type="protein sequence ID" value="KGN87033.1"/>
    <property type="molecule type" value="Genomic_DNA"/>
</dbReference>
<keyword evidence="7" id="KW-0762">Sugar transport</keyword>
<feature type="transmembrane region" description="Helical" evidence="6">
    <location>
        <begin position="473"/>
        <end position="497"/>
    </location>
</feature>
<feature type="transmembrane region" description="Helical" evidence="6">
    <location>
        <begin position="191"/>
        <end position="210"/>
    </location>
</feature>
<keyword evidence="7" id="KW-0813">Transport</keyword>
<evidence type="ECO:0000256" key="5">
    <source>
        <dbReference type="ARBA" id="ARBA00023136"/>
    </source>
</evidence>
<feature type="transmembrane region" description="Helical" evidence="6">
    <location>
        <begin position="443"/>
        <end position="461"/>
    </location>
</feature>
<feature type="transmembrane region" description="Helical" evidence="6">
    <location>
        <begin position="100"/>
        <end position="119"/>
    </location>
</feature>
<evidence type="ECO:0000256" key="2">
    <source>
        <dbReference type="ARBA" id="ARBA00022475"/>
    </source>
</evidence>
<dbReference type="PANTHER" id="PTHR30250">
    <property type="entry name" value="PST FAMILY PREDICTED COLANIC ACID TRANSPORTER"/>
    <property type="match status" value="1"/>
</dbReference>
<feature type="transmembrane region" description="Helical" evidence="6">
    <location>
        <begin position="246"/>
        <end position="271"/>
    </location>
</feature>
<reference evidence="7 8" key="1">
    <citation type="submission" date="2014-08" db="EMBL/GenBank/DDBJ databases">
        <title>Porphyromonas gulae strain:COT-052_OH1451 Genome sequencing.</title>
        <authorList>
            <person name="Wallis C."/>
            <person name="Deusch O."/>
            <person name="O'Flynn C."/>
            <person name="Davis I."/>
            <person name="Jospin G."/>
            <person name="Darling A.E."/>
            <person name="Coil D.A."/>
            <person name="Alexiev A."/>
            <person name="Horsfall A."/>
            <person name="Kirkwood N."/>
            <person name="Harris S."/>
            <person name="Eisen J.A."/>
        </authorList>
    </citation>
    <scope>NUCLEOTIDE SEQUENCE [LARGE SCALE GENOMIC DNA]</scope>
    <source>
        <strain evidence="8">COT-052 OH1451</strain>
    </source>
</reference>
<dbReference type="AlphaFoldDB" id="A0A0A2F7S3"/>
<evidence type="ECO:0000313" key="7">
    <source>
        <dbReference type="EMBL" id="KGN87033.1"/>
    </source>
</evidence>
<feature type="transmembrane region" description="Helical" evidence="6">
    <location>
        <begin position="396"/>
        <end position="422"/>
    </location>
</feature>
<comment type="caution">
    <text evidence="7">The sequence shown here is derived from an EMBL/GenBank/DDBJ whole genome shotgun (WGS) entry which is preliminary data.</text>
</comment>
<dbReference type="RefSeq" id="WP_039420337.1">
    <property type="nucleotide sequence ID" value="NZ_JRAI01000018.1"/>
</dbReference>
<gene>
    <name evidence="7" type="ORF">HR08_02740</name>
</gene>
<feature type="transmembrane region" description="Helical" evidence="6">
    <location>
        <begin position="168"/>
        <end position="185"/>
    </location>
</feature>